<evidence type="ECO:0000313" key="1">
    <source>
        <dbReference type="EMBL" id="MBX63783.1"/>
    </source>
</evidence>
<organism evidence="1">
    <name type="scientific">Rhizophora mucronata</name>
    <name type="common">Asiatic mangrove</name>
    <dbReference type="NCBI Taxonomy" id="61149"/>
    <lineage>
        <taxon>Eukaryota</taxon>
        <taxon>Viridiplantae</taxon>
        <taxon>Streptophyta</taxon>
        <taxon>Embryophyta</taxon>
        <taxon>Tracheophyta</taxon>
        <taxon>Spermatophyta</taxon>
        <taxon>Magnoliopsida</taxon>
        <taxon>eudicotyledons</taxon>
        <taxon>Gunneridae</taxon>
        <taxon>Pentapetalae</taxon>
        <taxon>rosids</taxon>
        <taxon>fabids</taxon>
        <taxon>Malpighiales</taxon>
        <taxon>Rhizophoraceae</taxon>
        <taxon>Rhizophora</taxon>
    </lineage>
</organism>
<name>A0A2P2QA15_RHIMU</name>
<protein>
    <submittedName>
        <fullName evidence="1">Uncharacterized protein</fullName>
    </submittedName>
</protein>
<proteinExistence type="predicted"/>
<sequence>MKCFTDTCCLIRNNSTFNYLYSIQVI</sequence>
<accession>A0A2P2QA15</accession>
<dbReference type="EMBL" id="GGEC01083299">
    <property type="protein sequence ID" value="MBX63783.1"/>
    <property type="molecule type" value="Transcribed_RNA"/>
</dbReference>
<dbReference type="AlphaFoldDB" id="A0A2P2QA15"/>
<reference evidence="1" key="1">
    <citation type="submission" date="2018-02" db="EMBL/GenBank/DDBJ databases">
        <title>Rhizophora mucronata_Transcriptome.</title>
        <authorList>
            <person name="Meera S.P."/>
            <person name="Sreeshan A."/>
            <person name="Augustine A."/>
        </authorList>
    </citation>
    <scope>NUCLEOTIDE SEQUENCE</scope>
    <source>
        <tissue evidence="1">Leaf</tissue>
    </source>
</reference>